<accession>A0AA40BJN3</accession>
<dbReference type="InterPro" id="IPR012349">
    <property type="entry name" value="Split_barrel_FMN-bd"/>
</dbReference>
<keyword evidence="1" id="KW-0560">Oxidoreductase</keyword>
<sequence>MQQLGRHSSSERKANIKINVNAPVTYNSNSEYQQGPYTTLYSSSTSIEKNINTEHSPSTPPTMSNLYHNPQPTPSIHHLPPVPPSIHPHSSSSDTSTPLPEQFRSLMRLITHSVVVCTSSSPSPSSPQSSVPRAMTMSSFTSLSLLPTPIISFNIATPSRTFDAVSSSRQFNIHVLADGPSGARIADWLARGNAAGLEVFERLEEETGCGYTKGQQKGEEAPVIKGPGVLYVLRCKLLDEPMGGLVKVRDHYIVLGEVSEIVELNGGDEGDKFGLLYTDRKYRMLGGCIVPGEGLEEGRDGED</sequence>
<evidence type="ECO:0000259" key="3">
    <source>
        <dbReference type="SMART" id="SM00903"/>
    </source>
</evidence>
<evidence type="ECO:0000256" key="2">
    <source>
        <dbReference type="SAM" id="MobiDB-lite"/>
    </source>
</evidence>
<proteinExistence type="predicted"/>
<dbReference type="EMBL" id="JAUKTV010000007">
    <property type="protein sequence ID" value="KAK0735433.1"/>
    <property type="molecule type" value="Genomic_DNA"/>
</dbReference>
<dbReference type="GO" id="GO:0042602">
    <property type="term" value="F:riboflavin reductase (NADPH) activity"/>
    <property type="evidence" value="ECO:0007669"/>
    <property type="project" value="TreeGrafter"/>
</dbReference>
<gene>
    <name evidence="4" type="ORF">B0T21DRAFT_451548</name>
</gene>
<feature type="compositionally biased region" description="Polar residues" evidence="2">
    <location>
        <begin position="50"/>
        <end position="70"/>
    </location>
</feature>
<dbReference type="InterPro" id="IPR050268">
    <property type="entry name" value="NADH-dep_flavin_reductase"/>
</dbReference>
<name>A0AA40BJN3_9PEZI</name>
<reference evidence="4" key="1">
    <citation type="submission" date="2023-06" db="EMBL/GenBank/DDBJ databases">
        <title>Genome-scale phylogeny and comparative genomics of the fungal order Sordariales.</title>
        <authorList>
            <consortium name="Lawrence Berkeley National Laboratory"/>
            <person name="Hensen N."/>
            <person name="Bonometti L."/>
            <person name="Westerberg I."/>
            <person name="Brannstrom I.O."/>
            <person name="Guillou S."/>
            <person name="Cros-Aarteil S."/>
            <person name="Calhoun S."/>
            <person name="Haridas S."/>
            <person name="Kuo A."/>
            <person name="Mondo S."/>
            <person name="Pangilinan J."/>
            <person name="Riley R."/>
            <person name="Labutti K."/>
            <person name="Andreopoulos B."/>
            <person name="Lipzen A."/>
            <person name="Chen C."/>
            <person name="Yanf M."/>
            <person name="Daum C."/>
            <person name="Ng V."/>
            <person name="Clum A."/>
            <person name="Steindorff A."/>
            <person name="Ohm R."/>
            <person name="Martin F."/>
            <person name="Silar P."/>
            <person name="Natvig D."/>
            <person name="Lalanne C."/>
            <person name="Gautier V."/>
            <person name="Ament-Velasquez S.L."/>
            <person name="Kruys A."/>
            <person name="Hutchinson M.I."/>
            <person name="Powell A.J."/>
            <person name="Barry K."/>
            <person name="Miller A.N."/>
            <person name="Grigoriev I.V."/>
            <person name="Debuchy R."/>
            <person name="Gladieux P."/>
            <person name="Thoren M.H."/>
            <person name="Johannesson H."/>
        </authorList>
    </citation>
    <scope>NUCLEOTIDE SEQUENCE</scope>
    <source>
        <strain evidence="4">CBS 540.89</strain>
    </source>
</reference>
<dbReference type="Proteomes" id="UP001172159">
    <property type="component" value="Unassembled WGS sequence"/>
</dbReference>
<feature type="compositionally biased region" description="Low complexity" evidence="2">
    <location>
        <begin position="87"/>
        <end position="99"/>
    </location>
</feature>
<feature type="region of interest" description="Disordered" evidence="2">
    <location>
        <begin position="50"/>
        <end position="99"/>
    </location>
</feature>
<dbReference type="GO" id="GO:0010181">
    <property type="term" value="F:FMN binding"/>
    <property type="evidence" value="ECO:0007669"/>
    <property type="project" value="InterPro"/>
</dbReference>
<evidence type="ECO:0000313" key="5">
    <source>
        <dbReference type="Proteomes" id="UP001172159"/>
    </source>
</evidence>
<dbReference type="InterPro" id="IPR002563">
    <property type="entry name" value="Flavin_Rdtase-like_dom"/>
</dbReference>
<dbReference type="Pfam" id="PF01613">
    <property type="entry name" value="Flavin_Reduct"/>
    <property type="match status" value="1"/>
</dbReference>
<keyword evidence="5" id="KW-1185">Reference proteome</keyword>
<protein>
    <submittedName>
        <fullName evidence="4">Flavin reductase like domain-containing protein</fullName>
    </submittedName>
</protein>
<dbReference type="SMART" id="SM00903">
    <property type="entry name" value="Flavin_Reduct"/>
    <property type="match status" value="1"/>
</dbReference>
<dbReference type="PANTHER" id="PTHR30466">
    <property type="entry name" value="FLAVIN REDUCTASE"/>
    <property type="match status" value="1"/>
</dbReference>
<evidence type="ECO:0000313" key="4">
    <source>
        <dbReference type="EMBL" id="KAK0735433.1"/>
    </source>
</evidence>
<comment type="caution">
    <text evidence="4">The sequence shown here is derived from an EMBL/GenBank/DDBJ whole genome shotgun (WGS) entry which is preliminary data.</text>
</comment>
<dbReference type="PANTHER" id="PTHR30466:SF1">
    <property type="entry name" value="FMN REDUCTASE (NADH) RUTF"/>
    <property type="match status" value="1"/>
</dbReference>
<organism evidence="4 5">
    <name type="scientific">Apiosordaria backusii</name>
    <dbReference type="NCBI Taxonomy" id="314023"/>
    <lineage>
        <taxon>Eukaryota</taxon>
        <taxon>Fungi</taxon>
        <taxon>Dikarya</taxon>
        <taxon>Ascomycota</taxon>
        <taxon>Pezizomycotina</taxon>
        <taxon>Sordariomycetes</taxon>
        <taxon>Sordariomycetidae</taxon>
        <taxon>Sordariales</taxon>
        <taxon>Lasiosphaeriaceae</taxon>
        <taxon>Apiosordaria</taxon>
    </lineage>
</organism>
<dbReference type="Gene3D" id="2.30.110.10">
    <property type="entry name" value="Electron Transport, Fmn-binding Protein, Chain A"/>
    <property type="match status" value="1"/>
</dbReference>
<evidence type="ECO:0000256" key="1">
    <source>
        <dbReference type="ARBA" id="ARBA00023002"/>
    </source>
</evidence>
<dbReference type="AlphaFoldDB" id="A0AA40BJN3"/>
<feature type="domain" description="Flavin reductase like" evidence="3">
    <location>
        <begin position="107"/>
        <end position="284"/>
    </location>
</feature>
<dbReference type="SUPFAM" id="SSF50475">
    <property type="entry name" value="FMN-binding split barrel"/>
    <property type="match status" value="1"/>
</dbReference>